<reference evidence="1 2" key="1">
    <citation type="submission" date="2024-03" db="EMBL/GenBank/DDBJ databases">
        <authorList>
            <person name="Martinez-Hernandez J."/>
        </authorList>
    </citation>
    <scope>NUCLEOTIDE SEQUENCE [LARGE SCALE GENOMIC DNA]</scope>
</reference>
<comment type="caution">
    <text evidence="1">The sequence shown here is derived from an EMBL/GenBank/DDBJ whole genome shotgun (WGS) entry which is preliminary data.</text>
</comment>
<evidence type="ECO:0000313" key="1">
    <source>
        <dbReference type="EMBL" id="CAL0320105.1"/>
    </source>
</evidence>
<organism evidence="1 2">
    <name type="scientific">Lupinus luteus</name>
    <name type="common">European yellow lupine</name>
    <dbReference type="NCBI Taxonomy" id="3873"/>
    <lineage>
        <taxon>Eukaryota</taxon>
        <taxon>Viridiplantae</taxon>
        <taxon>Streptophyta</taxon>
        <taxon>Embryophyta</taxon>
        <taxon>Tracheophyta</taxon>
        <taxon>Spermatophyta</taxon>
        <taxon>Magnoliopsida</taxon>
        <taxon>eudicotyledons</taxon>
        <taxon>Gunneridae</taxon>
        <taxon>Pentapetalae</taxon>
        <taxon>rosids</taxon>
        <taxon>fabids</taxon>
        <taxon>Fabales</taxon>
        <taxon>Fabaceae</taxon>
        <taxon>Papilionoideae</taxon>
        <taxon>50 kb inversion clade</taxon>
        <taxon>genistoids sensu lato</taxon>
        <taxon>core genistoids</taxon>
        <taxon>Genisteae</taxon>
        <taxon>Lupinus</taxon>
    </lineage>
</organism>
<dbReference type="Proteomes" id="UP001497480">
    <property type="component" value="Unassembled WGS sequence"/>
</dbReference>
<gene>
    <name evidence="1" type="ORF">LLUT_LOCUS21165</name>
</gene>
<name>A0AAV1XEH1_LUPLU</name>
<dbReference type="EMBL" id="CAXHTB010000014">
    <property type="protein sequence ID" value="CAL0320105.1"/>
    <property type="molecule type" value="Genomic_DNA"/>
</dbReference>
<sequence>MLHLLSALKILHYACIDFRDHLNFMLHLSLTLEILQQLYLELDPSSSLLEAASSSHSSELLKV</sequence>
<accession>A0AAV1XEH1</accession>
<protein>
    <submittedName>
        <fullName evidence="1">Uncharacterized protein</fullName>
    </submittedName>
</protein>
<proteinExistence type="predicted"/>
<evidence type="ECO:0000313" key="2">
    <source>
        <dbReference type="Proteomes" id="UP001497480"/>
    </source>
</evidence>
<keyword evidence="2" id="KW-1185">Reference proteome</keyword>
<dbReference type="AlphaFoldDB" id="A0AAV1XEH1"/>